<accession>A0ABP9WY49</accession>
<dbReference type="NCBIfam" id="TIGR02359">
    <property type="entry name" value="thiW"/>
    <property type="match status" value="1"/>
</dbReference>
<dbReference type="Pfam" id="PF09512">
    <property type="entry name" value="ThiW"/>
    <property type="match status" value="1"/>
</dbReference>
<feature type="transmembrane region" description="Helical" evidence="1">
    <location>
        <begin position="15"/>
        <end position="34"/>
    </location>
</feature>
<keyword evidence="1" id="KW-0812">Transmembrane</keyword>
<keyword evidence="1" id="KW-1133">Transmembrane helix</keyword>
<evidence type="ECO:0000313" key="2">
    <source>
        <dbReference type="EMBL" id="GAA5528112.1"/>
    </source>
</evidence>
<feature type="transmembrane region" description="Helical" evidence="1">
    <location>
        <begin position="76"/>
        <end position="96"/>
    </location>
</feature>
<dbReference type="Proteomes" id="UP001428290">
    <property type="component" value="Unassembled WGS sequence"/>
</dbReference>
<keyword evidence="1" id="KW-0472">Membrane</keyword>
<name>A0ABP9WY49_9CHLR</name>
<evidence type="ECO:0008006" key="4">
    <source>
        <dbReference type="Google" id="ProtNLM"/>
    </source>
</evidence>
<feature type="transmembrane region" description="Helical" evidence="1">
    <location>
        <begin position="46"/>
        <end position="70"/>
    </location>
</feature>
<feature type="transmembrane region" description="Helical" evidence="1">
    <location>
        <begin position="135"/>
        <end position="161"/>
    </location>
</feature>
<evidence type="ECO:0000256" key="1">
    <source>
        <dbReference type="SAM" id="Phobius"/>
    </source>
</evidence>
<reference evidence="2 3" key="1">
    <citation type="submission" date="2024-02" db="EMBL/GenBank/DDBJ databases">
        <title>Herpetosiphon gulosus NBRC 112829.</title>
        <authorList>
            <person name="Ichikawa N."/>
            <person name="Katano-Makiyama Y."/>
            <person name="Hidaka K."/>
        </authorList>
    </citation>
    <scope>NUCLEOTIDE SEQUENCE [LARGE SCALE GENOMIC DNA]</scope>
    <source>
        <strain evidence="2 3">NBRC 112829</strain>
    </source>
</reference>
<gene>
    <name evidence="2" type="ORF">Hgul01_01909</name>
</gene>
<dbReference type="RefSeq" id="WP_345721720.1">
    <property type="nucleotide sequence ID" value="NZ_BAABRU010000006.1"/>
</dbReference>
<keyword evidence="3" id="KW-1185">Reference proteome</keyword>
<feature type="transmembrane region" description="Helical" evidence="1">
    <location>
        <begin position="103"/>
        <end position="129"/>
    </location>
</feature>
<dbReference type="PIRSF" id="PIRSF024534">
    <property type="entry name" value="ThiW"/>
    <property type="match status" value="1"/>
</dbReference>
<evidence type="ECO:0000313" key="3">
    <source>
        <dbReference type="Proteomes" id="UP001428290"/>
    </source>
</evidence>
<proteinExistence type="predicted"/>
<protein>
    <recommendedName>
        <fullName evidence="4">Energy coupling factor transporter S component ThiW</fullName>
    </recommendedName>
</protein>
<comment type="caution">
    <text evidence="2">The sequence shown here is derived from an EMBL/GenBank/DDBJ whole genome shotgun (WGS) entry which is preliminary data.</text>
</comment>
<sequence>MTSLIQKQRQSTRRLAYSIVLAALGLALSPMSIPTGIAKISPTQHLINVLAAVLVGPWWGLAIAFVIALVRNLLGTGTPLAFPGSMIGVLLAGLLYQHWRSDWLAVLGEVVGTGLIGATVAAVLVAPLAMGKSPALIAMLTPFAISSLVGALLALASLGLLRKARLLSADE</sequence>
<dbReference type="EMBL" id="BAABRU010000006">
    <property type="protein sequence ID" value="GAA5528112.1"/>
    <property type="molecule type" value="Genomic_DNA"/>
</dbReference>
<dbReference type="Gene3D" id="1.10.1760.20">
    <property type="match status" value="1"/>
</dbReference>
<dbReference type="InterPro" id="IPR012652">
    <property type="entry name" value="ThiW"/>
</dbReference>
<organism evidence="2 3">
    <name type="scientific">Herpetosiphon gulosus</name>
    <dbReference type="NCBI Taxonomy" id="1973496"/>
    <lineage>
        <taxon>Bacteria</taxon>
        <taxon>Bacillati</taxon>
        <taxon>Chloroflexota</taxon>
        <taxon>Chloroflexia</taxon>
        <taxon>Herpetosiphonales</taxon>
        <taxon>Herpetosiphonaceae</taxon>
        <taxon>Herpetosiphon</taxon>
    </lineage>
</organism>